<evidence type="ECO:0000256" key="2">
    <source>
        <dbReference type="ARBA" id="ARBA00022840"/>
    </source>
</evidence>
<dbReference type="STRING" id="419481.SAMN05216233_102291"/>
<accession>A0A1G5C045</accession>
<gene>
    <name evidence="5" type="ORF">SAMN05216233_102291</name>
</gene>
<dbReference type="EMBL" id="FMUX01000002">
    <property type="protein sequence ID" value="SCX95758.1"/>
    <property type="molecule type" value="Genomic_DNA"/>
</dbReference>
<dbReference type="GO" id="GO:0005886">
    <property type="term" value="C:plasma membrane"/>
    <property type="evidence" value="ECO:0007669"/>
    <property type="project" value="TreeGrafter"/>
</dbReference>
<proteinExistence type="predicted"/>
<dbReference type="PANTHER" id="PTHR32309:SF13">
    <property type="entry name" value="FERRIC ENTEROBACTIN TRANSPORT PROTEIN FEPE"/>
    <property type="match status" value="1"/>
</dbReference>
<dbReference type="InterPro" id="IPR050445">
    <property type="entry name" value="Bact_polysacc_biosynth/exp"/>
</dbReference>
<reference evidence="5 6" key="1">
    <citation type="submission" date="2016-10" db="EMBL/GenBank/DDBJ databases">
        <authorList>
            <person name="de Groot N.N."/>
        </authorList>
    </citation>
    <scope>NUCLEOTIDE SEQUENCE [LARGE SCALE GENOMIC DNA]</scope>
    <source>
        <strain evidence="5 6">AA1</strain>
    </source>
</reference>
<keyword evidence="2" id="KW-0067">ATP-binding</keyword>
<dbReference type="OrthoDB" id="9812433at2"/>
<dbReference type="Gene3D" id="3.40.50.300">
    <property type="entry name" value="P-loop containing nucleotide triphosphate hydrolases"/>
    <property type="match status" value="1"/>
</dbReference>
<dbReference type="PANTHER" id="PTHR32309">
    <property type="entry name" value="TYROSINE-PROTEIN KINASE"/>
    <property type="match status" value="1"/>
</dbReference>
<evidence type="ECO:0000256" key="1">
    <source>
        <dbReference type="ARBA" id="ARBA00022741"/>
    </source>
</evidence>
<feature type="domain" description="CobQ/CobB/MinD/ParA nucleotide binding" evidence="4">
    <location>
        <begin position="48"/>
        <end position="225"/>
    </location>
</feature>
<organism evidence="5 6">
    <name type="scientific">Desulfoluna spongiiphila</name>
    <dbReference type="NCBI Taxonomy" id="419481"/>
    <lineage>
        <taxon>Bacteria</taxon>
        <taxon>Pseudomonadati</taxon>
        <taxon>Thermodesulfobacteriota</taxon>
        <taxon>Desulfobacteria</taxon>
        <taxon>Desulfobacterales</taxon>
        <taxon>Desulfolunaceae</taxon>
        <taxon>Desulfoluna</taxon>
    </lineage>
</organism>
<protein>
    <submittedName>
        <fullName evidence="5">Chromosome partitioning ATPase, Mrp family, contains Fe-S cluster</fullName>
    </submittedName>
</protein>
<dbReference type="AlphaFoldDB" id="A0A1G5C045"/>
<name>A0A1G5C045_9BACT</name>
<dbReference type="CDD" id="cd05387">
    <property type="entry name" value="BY-kinase"/>
    <property type="match status" value="1"/>
</dbReference>
<evidence type="ECO:0000256" key="3">
    <source>
        <dbReference type="SAM" id="MobiDB-lite"/>
    </source>
</evidence>
<keyword evidence="1" id="KW-0547">Nucleotide-binding</keyword>
<dbReference type="Proteomes" id="UP000198870">
    <property type="component" value="Unassembled WGS sequence"/>
</dbReference>
<dbReference type="Pfam" id="PF01656">
    <property type="entry name" value="CbiA"/>
    <property type="match status" value="1"/>
</dbReference>
<dbReference type="InterPro" id="IPR002586">
    <property type="entry name" value="CobQ/CobB/MinD/ParA_Nub-bd_dom"/>
</dbReference>
<keyword evidence="6" id="KW-1185">Reference proteome</keyword>
<evidence type="ECO:0000313" key="6">
    <source>
        <dbReference type="Proteomes" id="UP000198870"/>
    </source>
</evidence>
<dbReference type="InterPro" id="IPR027417">
    <property type="entry name" value="P-loop_NTPase"/>
</dbReference>
<evidence type="ECO:0000313" key="5">
    <source>
        <dbReference type="EMBL" id="SCX95758.1"/>
    </source>
</evidence>
<dbReference type="InterPro" id="IPR005702">
    <property type="entry name" value="Wzc-like_C"/>
</dbReference>
<dbReference type="GO" id="GO:0004713">
    <property type="term" value="F:protein tyrosine kinase activity"/>
    <property type="evidence" value="ECO:0007669"/>
    <property type="project" value="TreeGrafter"/>
</dbReference>
<sequence length="230" mass="25504">MRCRHNAKVTMNKKDSIPSPTRQSLTETRRIYAMVFEQQKTSPPKTILVTSGWRHEGKTTLTCNLAALSAQEKKKNTLLIDCNWFAPRVHTHFNIPELPPTDAPRIPIPPLHNVANVPGIENLSVLTAPALPRSESWKYAHSDENIMAFLKKTKATYAQVFIDAPSVFPTNRNMNDPMSLSNVVDGVILVSLVNVTSKSKTKRACCALQANGAPILGVVANQWRNPLARS</sequence>
<evidence type="ECO:0000259" key="4">
    <source>
        <dbReference type="Pfam" id="PF01656"/>
    </source>
</evidence>
<dbReference type="SUPFAM" id="SSF52540">
    <property type="entry name" value="P-loop containing nucleoside triphosphate hydrolases"/>
    <property type="match status" value="1"/>
</dbReference>
<feature type="region of interest" description="Disordered" evidence="3">
    <location>
        <begin position="1"/>
        <end position="24"/>
    </location>
</feature>